<feature type="compositionally biased region" description="Low complexity" evidence="1">
    <location>
        <begin position="486"/>
        <end position="495"/>
    </location>
</feature>
<reference evidence="3" key="1">
    <citation type="submission" date="2023-01" db="EMBL/GenBank/DDBJ databases">
        <title>Exophiala dermititidis isolated from Cystic Fibrosis Patient.</title>
        <authorList>
            <person name="Kurbessoian T."/>
            <person name="Crocker A."/>
            <person name="Murante D."/>
            <person name="Hogan D.A."/>
            <person name="Stajich J.E."/>
        </authorList>
    </citation>
    <scope>NUCLEOTIDE SEQUENCE</scope>
    <source>
        <strain evidence="3">Ex8</strain>
    </source>
</reference>
<evidence type="ECO:0000256" key="1">
    <source>
        <dbReference type="SAM" id="MobiDB-lite"/>
    </source>
</evidence>
<dbReference type="GO" id="GO:0000172">
    <property type="term" value="C:ribonuclease MRP complex"/>
    <property type="evidence" value="ECO:0007669"/>
    <property type="project" value="InterPro"/>
</dbReference>
<name>A0AAN6EM18_EXODE</name>
<feature type="compositionally biased region" description="Polar residues" evidence="1">
    <location>
        <begin position="475"/>
        <end position="485"/>
    </location>
</feature>
<feature type="domain" description="RNase MRP protein 1 RNA binding" evidence="2">
    <location>
        <begin position="140"/>
        <end position="250"/>
    </location>
</feature>
<feature type="compositionally biased region" description="Low complexity" evidence="1">
    <location>
        <begin position="548"/>
        <end position="570"/>
    </location>
</feature>
<feature type="region of interest" description="Disordered" evidence="1">
    <location>
        <begin position="387"/>
        <end position="406"/>
    </location>
</feature>
<gene>
    <name evidence="3" type="primary">RMP1</name>
    <name evidence="3" type="ORF">HRR80_008145</name>
</gene>
<comment type="caution">
    <text evidence="3">The sequence shown here is derived from an EMBL/GenBank/DDBJ whole genome shotgun (WGS) entry which is preliminary data.</text>
</comment>
<dbReference type="PANTHER" id="PTHR37792">
    <property type="entry name" value="RIBONUCLEASE MRP PROTEIN SUBUNIT RMP1"/>
    <property type="match status" value="1"/>
</dbReference>
<evidence type="ECO:0000313" key="3">
    <source>
        <dbReference type="EMBL" id="KAJ8987786.1"/>
    </source>
</evidence>
<dbReference type="InterPro" id="IPR047204">
    <property type="entry name" value="RMP1_RBD"/>
</dbReference>
<dbReference type="CDD" id="cd22573">
    <property type="entry name" value="RMP1_RBD"/>
    <property type="match status" value="1"/>
</dbReference>
<feature type="region of interest" description="Disordered" evidence="1">
    <location>
        <begin position="332"/>
        <end position="353"/>
    </location>
</feature>
<dbReference type="InterPro" id="IPR047205">
    <property type="entry name" value="RMP1"/>
</dbReference>
<dbReference type="GO" id="GO:0042134">
    <property type="term" value="F:rRNA primary transcript binding"/>
    <property type="evidence" value="ECO:0007669"/>
    <property type="project" value="InterPro"/>
</dbReference>
<feature type="region of interest" description="Disordered" evidence="1">
    <location>
        <begin position="548"/>
        <end position="588"/>
    </location>
</feature>
<dbReference type="EMBL" id="JAJGCB010000022">
    <property type="protein sequence ID" value="KAJ8987786.1"/>
    <property type="molecule type" value="Genomic_DNA"/>
</dbReference>
<feature type="compositionally biased region" description="Low complexity" evidence="1">
    <location>
        <begin position="103"/>
        <end position="119"/>
    </location>
</feature>
<feature type="compositionally biased region" description="Basic and acidic residues" evidence="1">
    <location>
        <begin position="572"/>
        <end position="582"/>
    </location>
</feature>
<organism evidence="3 4">
    <name type="scientific">Exophiala dermatitidis</name>
    <name type="common">Black yeast-like fungus</name>
    <name type="synonym">Wangiella dermatitidis</name>
    <dbReference type="NCBI Taxonomy" id="5970"/>
    <lineage>
        <taxon>Eukaryota</taxon>
        <taxon>Fungi</taxon>
        <taxon>Dikarya</taxon>
        <taxon>Ascomycota</taxon>
        <taxon>Pezizomycotina</taxon>
        <taxon>Eurotiomycetes</taxon>
        <taxon>Chaetothyriomycetidae</taxon>
        <taxon>Chaetothyriales</taxon>
        <taxon>Herpotrichiellaceae</taxon>
        <taxon>Exophiala</taxon>
    </lineage>
</organism>
<proteinExistence type="predicted"/>
<feature type="compositionally biased region" description="Basic residues" evidence="1">
    <location>
        <begin position="50"/>
        <end position="67"/>
    </location>
</feature>
<dbReference type="Proteomes" id="UP001161757">
    <property type="component" value="Unassembled WGS sequence"/>
</dbReference>
<feature type="region of interest" description="Disordered" evidence="1">
    <location>
        <begin position="1"/>
        <end position="131"/>
    </location>
</feature>
<protein>
    <submittedName>
        <fullName evidence="3">RNase MRP subunit</fullName>
    </submittedName>
</protein>
<dbReference type="AlphaFoldDB" id="A0AAN6EM18"/>
<dbReference type="Pfam" id="PF20945">
    <property type="entry name" value="RMP1"/>
    <property type="match status" value="1"/>
</dbReference>
<sequence length="600" mass="64853">MTRQSFKVSADNAPDNPPSKRRKLSHHDSHHQEASTIQSPTGPPLQSKTSKSKSKQKQKSASRRTRTLKSQPPRQSRPITQYSHGQLETNQTNRLRAKSFPRSSLSSIKKISSASASTSGTATPVPEHSTNVKLSTTKSLLDQIWARNKNQHRSQPWWKSLGMLRKAITHLVAMDEAEHSLKLLQGSTASIDAKQVRQRFEQETQIRREREVWHGWMREVLVPRAYVGFTALVADTQFAALGVVLVGILADVMGVVGAPTPTPMEDDQRARAQQSGGVRGALDLTQKVPGMSQSLSKTLTARSLRVTGSQSGEVVERMYDSDDLGEVVERTNLNRNRNGNGNGNSGVVDTPPLGAESLRSISIPVDAGADAAAAALGLDDSMATVDNDNAGKVGGPSVPVSDPKQQNHRMNTYVQEGANPKEDLSIGTPPESASPSPRHRLLSMEAESDRAQNQKPDTTTIKRRRSRTDERALQQELQASASKPKSSSNNNNNSSRTESKAKPKAKAKVNVKETPTTDTMTVTKTTPSVAAITAATPAAAAAAAATALAKPKKMSATTATATAPVTAMSTKKAKEKEKDKKEMKMKKKKNAIDDMFSGFI</sequence>
<dbReference type="PANTHER" id="PTHR37792:SF1">
    <property type="entry name" value="RIBONUCLEASE MRP PROTEIN SUBUNIT RMP1"/>
    <property type="match status" value="1"/>
</dbReference>
<evidence type="ECO:0000313" key="4">
    <source>
        <dbReference type="Proteomes" id="UP001161757"/>
    </source>
</evidence>
<feature type="compositionally biased region" description="Polar residues" evidence="1">
    <location>
        <begin position="68"/>
        <end position="94"/>
    </location>
</feature>
<dbReference type="GO" id="GO:0000466">
    <property type="term" value="P:maturation of 5.8S rRNA from tricistronic rRNA transcript (SSU-rRNA, 5.8S rRNA, LSU-rRNA)"/>
    <property type="evidence" value="ECO:0007669"/>
    <property type="project" value="TreeGrafter"/>
</dbReference>
<dbReference type="GO" id="GO:0000294">
    <property type="term" value="P:nuclear-transcribed mRNA catabolic process, RNase MRP-dependent"/>
    <property type="evidence" value="ECO:0007669"/>
    <property type="project" value="TreeGrafter"/>
</dbReference>
<accession>A0AAN6EM18</accession>
<evidence type="ECO:0000259" key="2">
    <source>
        <dbReference type="Pfam" id="PF20945"/>
    </source>
</evidence>
<feature type="region of interest" description="Disordered" evidence="1">
    <location>
        <begin position="417"/>
        <end position="520"/>
    </location>
</feature>